<keyword evidence="2" id="KW-0689">Ribosomal protein</keyword>
<dbReference type="GO" id="GO:0003723">
    <property type="term" value="F:RNA binding"/>
    <property type="evidence" value="ECO:0007669"/>
    <property type="project" value="InterPro"/>
</dbReference>
<dbReference type="CDD" id="cd06089">
    <property type="entry name" value="KOW_RPL26"/>
    <property type="match status" value="1"/>
</dbReference>
<evidence type="ECO:0000256" key="3">
    <source>
        <dbReference type="ARBA" id="ARBA00023274"/>
    </source>
</evidence>
<dbReference type="PROSITE" id="PS01108">
    <property type="entry name" value="RIBOSOMAL_L24"/>
    <property type="match status" value="1"/>
</dbReference>
<feature type="domain" description="KOW" evidence="4">
    <location>
        <begin position="98"/>
        <end position="125"/>
    </location>
</feature>
<evidence type="ECO:0000259" key="4">
    <source>
        <dbReference type="SMART" id="SM00739"/>
    </source>
</evidence>
<dbReference type="Pfam" id="PF16906">
    <property type="entry name" value="Ribosomal_L26"/>
    <property type="match status" value="1"/>
</dbReference>
<dbReference type="FunFam" id="2.30.30.30:FF:000009">
    <property type="entry name" value="60S ribosomal protein L26"/>
    <property type="match status" value="1"/>
</dbReference>
<dbReference type="NCBIfam" id="TIGR01080">
    <property type="entry name" value="rplX_A_E"/>
    <property type="match status" value="1"/>
</dbReference>
<reference evidence="5 6" key="1">
    <citation type="submission" date="2015-08" db="EMBL/GenBank/DDBJ databases">
        <title>Genome sequencing of Penicillium nordicum.</title>
        <authorList>
            <person name="Nguyen H.D."/>
            <person name="Seifert K.A."/>
        </authorList>
    </citation>
    <scope>NUCLEOTIDE SEQUENCE [LARGE SCALE GENOMIC DNA]</scope>
    <source>
        <strain evidence="5 6">DAOMC 185683</strain>
    </source>
</reference>
<dbReference type="PANTHER" id="PTHR11143">
    <property type="entry name" value="60S RIBOSOMAL PROTEIN L26 FAMILY MEMBER"/>
    <property type="match status" value="1"/>
</dbReference>
<sequence>MRKLRPRLNTKARKLLNSEQSVAKELAWRRSSLRPTPTTPVQFPLTTFKMAVRTHGIASSRSKSRKAHFQAPSSERRVILSAPVSKELKEKYGIRSIPIRKDDEVVVARGSQKGREGKITNVYRLKFSIFVEKIVRDKSNGQSVPIPLHPSKVVITKLHLDKDREQIIERIAKGREAVKSKSA</sequence>
<dbReference type="InterPro" id="IPR005824">
    <property type="entry name" value="KOW"/>
</dbReference>
<dbReference type="GO" id="GO:0015934">
    <property type="term" value="C:large ribosomal subunit"/>
    <property type="evidence" value="ECO:0007669"/>
    <property type="project" value="InterPro"/>
</dbReference>
<name>A0A0M9WBC4_9EURO</name>
<accession>A0A0M9WBC4</accession>
<dbReference type="AlphaFoldDB" id="A0A0M9WBC4"/>
<keyword evidence="3" id="KW-0687">Ribonucleoprotein</keyword>
<dbReference type="OrthoDB" id="1688503at2759"/>
<gene>
    <name evidence="5" type="ORF">ACN38_g10981</name>
</gene>
<proteinExistence type="inferred from homology"/>
<dbReference type="EMBL" id="LHQQ01000265">
    <property type="protein sequence ID" value="KOS38202.1"/>
    <property type="molecule type" value="Genomic_DNA"/>
</dbReference>
<dbReference type="Proteomes" id="UP000037696">
    <property type="component" value="Unassembled WGS sequence"/>
</dbReference>
<dbReference type="InterPro" id="IPR005825">
    <property type="entry name" value="Ribosomal_uL24_CS"/>
</dbReference>
<evidence type="ECO:0000256" key="2">
    <source>
        <dbReference type="ARBA" id="ARBA00022980"/>
    </source>
</evidence>
<comment type="similarity">
    <text evidence="1">Belongs to the universal ribosomal protein uL24 family.</text>
</comment>
<evidence type="ECO:0000313" key="5">
    <source>
        <dbReference type="EMBL" id="KOS38202.1"/>
    </source>
</evidence>
<dbReference type="STRING" id="229535.A0A0M9WBC4"/>
<dbReference type="InterPro" id="IPR005756">
    <property type="entry name" value="Ribosomal_uL24_euk/arc"/>
</dbReference>
<dbReference type="Gene3D" id="2.30.30.30">
    <property type="match status" value="1"/>
</dbReference>
<comment type="caution">
    <text evidence="5">The sequence shown here is derived from an EMBL/GenBank/DDBJ whole genome shotgun (WGS) entry which is preliminary data.</text>
</comment>
<keyword evidence="6" id="KW-1185">Reference proteome</keyword>
<dbReference type="GO" id="GO:0003735">
    <property type="term" value="F:structural constituent of ribosome"/>
    <property type="evidence" value="ECO:0007669"/>
    <property type="project" value="InterPro"/>
</dbReference>
<dbReference type="SMART" id="SM00739">
    <property type="entry name" value="KOW"/>
    <property type="match status" value="1"/>
</dbReference>
<dbReference type="GO" id="GO:0006412">
    <property type="term" value="P:translation"/>
    <property type="evidence" value="ECO:0007669"/>
    <property type="project" value="InterPro"/>
</dbReference>
<dbReference type="SUPFAM" id="SSF50104">
    <property type="entry name" value="Translation proteins SH3-like domain"/>
    <property type="match status" value="1"/>
</dbReference>
<evidence type="ECO:0000256" key="1">
    <source>
        <dbReference type="ARBA" id="ARBA00010618"/>
    </source>
</evidence>
<evidence type="ECO:0000313" key="6">
    <source>
        <dbReference type="Proteomes" id="UP000037696"/>
    </source>
</evidence>
<dbReference type="Pfam" id="PF00467">
    <property type="entry name" value="KOW"/>
    <property type="match status" value="1"/>
</dbReference>
<dbReference type="InterPro" id="IPR008991">
    <property type="entry name" value="Translation_prot_SH3-like_sf"/>
</dbReference>
<organism evidence="5 6">
    <name type="scientific">Penicillium nordicum</name>
    <dbReference type="NCBI Taxonomy" id="229535"/>
    <lineage>
        <taxon>Eukaryota</taxon>
        <taxon>Fungi</taxon>
        <taxon>Dikarya</taxon>
        <taxon>Ascomycota</taxon>
        <taxon>Pezizomycotina</taxon>
        <taxon>Eurotiomycetes</taxon>
        <taxon>Eurotiomycetidae</taxon>
        <taxon>Eurotiales</taxon>
        <taxon>Aspergillaceae</taxon>
        <taxon>Penicillium</taxon>
    </lineage>
</organism>
<dbReference type="InterPro" id="IPR041988">
    <property type="entry name" value="Ribosomal_uL24_KOW"/>
</dbReference>
<protein>
    <recommendedName>
        <fullName evidence="4">KOW domain-containing protein</fullName>
    </recommendedName>
</protein>
<dbReference type="InterPro" id="IPR014722">
    <property type="entry name" value="Rib_uL2_dom2"/>
</dbReference>
<dbReference type="HAMAP" id="MF_01326_A">
    <property type="entry name" value="Ribosomal_uL24_A"/>
    <property type="match status" value="1"/>
</dbReference>